<dbReference type="GO" id="GO:0005634">
    <property type="term" value="C:nucleus"/>
    <property type="evidence" value="ECO:0007669"/>
    <property type="project" value="UniProtKB-SubCell"/>
</dbReference>
<comment type="similarity">
    <text evidence="8">Belongs to the pacC/RIM101 family.</text>
</comment>
<evidence type="ECO:0000313" key="11">
    <source>
        <dbReference type="EMBL" id="RKP10881.1"/>
    </source>
</evidence>
<evidence type="ECO:0000256" key="3">
    <source>
        <dbReference type="ARBA" id="ARBA00022723"/>
    </source>
</evidence>
<evidence type="ECO:0000256" key="4">
    <source>
        <dbReference type="ARBA" id="ARBA00022737"/>
    </source>
</evidence>
<evidence type="ECO:0000256" key="2">
    <source>
        <dbReference type="ARBA" id="ARBA00022491"/>
    </source>
</evidence>
<dbReference type="GO" id="GO:0008270">
    <property type="term" value="F:zinc ion binding"/>
    <property type="evidence" value="ECO:0007669"/>
    <property type="project" value="UniProtKB-KW"/>
</dbReference>
<keyword evidence="12" id="KW-1185">Reference proteome</keyword>
<keyword evidence="6" id="KW-0862">Zinc</keyword>
<dbReference type="EMBL" id="KZ992434">
    <property type="protein sequence ID" value="RKP10881.1"/>
    <property type="molecule type" value="Genomic_DNA"/>
</dbReference>
<feature type="domain" description="C2H2-type" evidence="10">
    <location>
        <begin position="103"/>
        <end position="132"/>
    </location>
</feature>
<evidence type="ECO:0000256" key="5">
    <source>
        <dbReference type="ARBA" id="ARBA00022771"/>
    </source>
</evidence>
<sequence length="434" mass="46428">MSEQFQPFFTWQANTPLSSATPQAMPLANEPTATPVRSLYEMQHGVTAVPSYGSIGCNMEGHGDPALRCRWGDCQHAYADPTSLYRHLCDEHIGRFRQGNRCLECRWANCGVSTLKRDHITSHLKVHVPFRPFECELCGGTFKRSHDLKKHIRRHVRSFRLSGSMELRRQPHRSSHSYRSTPALMGTDEAVHADATLAARLHEQAAHPYLRPDPVVAMAPAPLSHPRQPYVPHLPFASPSPPPLPALGHSPVSPAFPIASGCPMPPMSASPISASAPLPGPATAALFVNPTRPVVSASVAASIAAAASAADVYGHTMHAVAANAAHPNVLSPAPTPPVDSPLRVSPQLSDGTAFMHPNDESIKPAMLQVLAAAVAARAADDSATESPHEQQPAVWFNWSADASKAALIQLSALAPGKDSKGFSAAELDAMPLFQ</sequence>
<evidence type="ECO:0000256" key="1">
    <source>
        <dbReference type="ARBA" id="ARBA00004123"/>
    </source>
</evidence>
<dbReference type="PANTHER" id="PTHR47257:SF1">
    <property type="entry name" value="PH-RESPONSE TRANSCRIPTION FACTOR PACC_RIM101"/>
    <property type="match status" value="1"/>
</dbReference>
<feature type="domain" description="C2H2-type" evidence="10">
    <location>
        <begin position="133"/>
        <end position="155"/>
    </location>
</feature>
<dbReference type="InterPro" id="IPR013087">
    <property type="entry name" value="Znf_C2H2_type"/>
</dbReference>
<dbReference type="InterPro" id="IPR036236">
    <property type="entry name" value="Znf_C2H2_sf"/>
</dbReference>
<dbReference type="PANTHER" id="PTHR47257">
    <property type="entry name" value="PH-RESPONSE TRANSCRIPTION FACTOR PACC/RIM101"/>
    <property type="match status" value="1"/>
</dbReference>
<dbReference type="Proteomes" id="UP000271241">
    <property type="component" value="Unassembled WGS sequence"/>
</dbReference>
<evidence type="ECO:0000256" key="8">
    <source>
        <dbReference type="ARBA" id="ARBA00038089"/>
    </source>
</evidence>
<dbReference type="PROSITE" id="PS00028">
    <property type="entry name" value="ZINC_FINGER_C2H2_1"/>
    <property type="match status" value="2"/>
</dbReference>
<evidence type="ECO:0000256" key="9">
    <source>
        <dbReference type="PROSITE-ProRule" id="PRU00042"/>
    </source>
</evidence>
<keyword evidence="2" id="KW-0678">Repressor</keyword>
<dbReference type="OrthoDB" id="6155966at2759"/>
<evidence type="ECO:0000313" key="12">
    <source>
        <dbReference type="Proteomes" id="UP000271241"/>
    </source>
</evidence>
<dbReference type="GO" id="GO:0045944">
    <property type="term" value="P:positive regulation of transcription by RNA polymerase II"/>
    <property type="evidence" value="ECO:0007669"/>
    <property type="project" value="TreeGrafter"/>
</dbReference>
<dbReference type="AlphaFoldDB" id="A0A4P9XYU2"/>
<dbReference type="SMART" id="SM00355">
    <property type="entry name" value="ZnF_C2H2"/>
    <property type="match status" value="3"/>
</dbReference>
<dbReference type="FunFam" id="3.30.160.60:FF:000072">
    <property type="entry name" value="zinc finger protein 143 isoform X1"/>
    <property type="match status" value="1"/>
</dbReference>
<evidence type="ECO:0000256" key="6">
    <source>
        <dbReference type="ARBA" id="ARBA00022833"/>
    </source>
</evidence>
<keyword evidence="3" id="KW-0479">Metal-binding</keyword>
<reference evidence="12" key="1">
    <citation type="journal article" date="2018" name="Nat. Microbiol.">
        <title>Leveraging single-cell genomics to expand the fungal tree of life.</title>
        <authorList>
            <person name="Ahrendt S.R."/>
            <person name="Quandt C.A."/>
            <person name="Ciobanu D."/>
            <person name="Clum A."/>
            <person name="Salamov A."/>
            <person name="Andreopoulos B."/>
            <person name="Cheng J.F."/>
            <person name="Woyke T."/>
            <person name="Pelin A."/>
            <person name="Henrissat B."/>
            <person name="Reynolds N.K."/>
            <person name="Benny G.L."/>
            <person name="Smith M.E."/>
            <person name="James T.Y."/>
            <person name="Grigoriev I.V."/>
        </authorList>
    </citation>
    <scope>NUCLEOTIDE SEQUENCE [LARGE SCALE GENOMIC DNA]</scope>
    <source>
        <strain evidence="12">RSA 1356</strain>
    </source>
</reference>
<comment type="subcellular location">
    <subcellularLocation>
        <location evidence="1">Nucleus</location>
    </subcellularLocation>
</comment>
<keyword evidence="4" id="KW-0677">Repeat</keyword>
<organism evidence="11 12">
    <name type="scientific">Thamnocephalis sphaerospora</name>
    <dbReference type="NCBI Taxonomy" id="78915"/>
    <lineage>
        <taxon>Eukaryota</taxon>
        <taxon>Fungi</taxon>
        <taxon>Fungi incertae sedis</taxon>
        <taxon>Zoopagomycota</taxon>
        <taxon>Zoopagomycotina</taxon>
        <taxon>Zoopagomycetes</taxon>
        <taxon>Zoopagales</taxon>
        <taxon>Sigmoideomycetaceae</taxon>
        <taxon>Thamnocephalis</taxon>
    </lineage>
</organism>
<evidence type="ECO:0000256" key="7">
    <source>
        <dbReference type="ARBA" id="ARBA00023242"/>
    </source>
</evidence>
<dbReference type="GO" id="GO:0000981">
    <property type="term" value="F:DNA-binding transcription factor activity, RNA polymerase II-specific"/>
    <property type="evidence" value="ECO:0007669"/>
    <property type="project" value="UniProtKB-ARBA"/>
</dbReference>
<accession>A0A4P9XYU2</accession>
<name>A0A4P9XYU2_9FUNG</name>
<evidence type="ECO:0000259" key="10">
    <source>
        <dbReference type="PROSITE" id="PS50157"/>
    </source>
</evidence>
<dbReference type="STRING" id="78915.A0A4P9XYU2"/>
<proteinExistence type="inferred from homology"/>
<dbReference type="PROSITE" id="PS50157">
    <property type="entry name" value="ZINC_FINGER_C2H2_2"/>
    <property type="match status" value="2"/>
</dbReference>
<keyword evidence="7" id="KW-0539">Nucleus</keyword>
<protein>
    <recommendedName>
        <fullName evidence="10">C2H2-type domain-containing protein</fullName>
    </recommendedName>
</protein>
<dbReference type="SUPFAM" id="SSF57667">
    <property type="entry name" value="beta-beta-alpha zinc fingers"/>
    <property type="match status" value="2"/>
</dbReference>
<gene>
    <name evidence="11" type="ORF">THASP1DRAFT_21493</name>
</gene>
<keyword evidence="5 9" id="KW-0863">Zinc-finger</keyword>
<dbReference type="Gene3D" id="3.30.160.60">
    <property type="entry name" value="Classic Zinc Finger"/>
    <property type="match status" value="2"/>
</dbReference>
<dbReference type="GO" id="GO:0000978">
    <property type="term" value="F:RNA polymerase II cis-regulatory region sequence-specific DNA binding"/>
    <property type="evidence" value="ECO:0007669"/>
    <property type="project" value="UniProtKB-ARBA"/>
</dbReference>
<dbReference type="InterPro" id="IPR050806">
    <property type="entry name" value="pacC/RIM101"/>
</dbReference>